<protein>
    <recommendedName>
        <fullName evidence="3">Ankyrin repeat protein</fullName>
    </recommendedName>
</protein>
<evidence type="ECO:0000313" key="1">
    <source>
        <dbReference type="EMBL" id="KAL3786785.1"/>
    </source>
</evidence>
<proteinExistence type="predicted"/>
<evidence type="ECO:0000313" key="2">
    <source>
        <dbReference type="Proteomes" id="UP001530400"/>
    </source>
</evidence>
<dbReference type="InterPro" id="IPR036770">
    <property type="entry name" value="Ankyrin_rpt-contain_sf"/>
</dbReference>
<dbReference type="EMBL" id="JALLPJ020000636">
    <property type="protein sequence ID" value="KAL3786785.1"/>
    <property type="molecule type" value="Genomic_DNA"/>
</dbReference>
<accession>A0ABD3PF80</accession>
<dbReference type="Proteomes" id="UP001530400">
    <property type="component" value="Unassembled WGS sequence"/>
</dbReference>
<organism evidence="1 2">
    <name type="scientific">Cyclotella atomus</name>
    <dbReference type="NCBI Taxonomy" id="382360"/>
    <lineage>
        <taxon>Eukaryota</taxon>
        <taxon>Sar</taxon>
        <taxon>Stramenopiles</taxon>
        <taxon>Ochrophyta</taxon>
        <taxon>Bacillariophyta</taxon>
        <taxon>Coscinodiscophyceae</taxon>
        <taxon>Thalassiosirophycidae</taxon>
        <taxon>Stephanodiscales</taxon>
        <taxon>Stephanodiscaceae</taxon>
        <taxon>Cyclotella</taxon>
    </lineage>
</organism>
<name>A0ABD3PF80_9STRA</name>
<dbReference type="Pfam" id="PF12796">
    <property type="entry name" value="Ank_2"/>
    <property type="match status" value="1"/>
</dbReference>
<comment type="caution">
    <text evidence="1">The sequence shown here is derived from an EMBL/GenBank/DDBJ whole genome shotgun (WGS) entry which is preliminary data.</text>
</comment>
<dbReference type="SUPFAM" id="SSF48403">
    <property type="entry name" value="Ankyrin repeat"/>
    <property type="match status" value="1"/>
</dbReference>
<dbReference type="Gene3D" id="1.25.40.20">
    <property type="entry name" value="Ankyrin repeat-containing domain"/>
    <property type="match status" value="1"/>
</dbReference>
<sequence length="115" mass="13288">MAKANPKSLHLADKKGFTPLHISCKFDDIETFNLLIRDANGNLPLHIACLESSYRVVSYIRERSTREATELNNEGKLPIELLLYEAEFDRYTFEYIQCVYKLLRANPESLSHLLV</sequence>
<dbReference type="AlphaFoldDB" id="A0ABD3PF80"/>
<gene>
    <name evidence="1" type="ORF">ACHAWO_002421</name>
</gene>
<reference evidence="1 2" key="1">
    <citation type="submission" date="2024-10" db="EMBL/GenBank/DDBJ databases">
        <title>Updated reference genomes for cyclostephanoid diatoms.</title>
        <authorList>
            <person name="Roberts W.R."/>
            <person name="Alverson A.J."/>
        </authorList>
    </citation>
    <scope>NUCLEOTIDE SEQUENCE [LARGE SCALE GENOMIC DNA]</scope>
    <source>
        <strain evidence="1 2">AJA010-31</strain>
    </source>
</reference>
<keyword evidence="2" id="KW-1185">Reference proteome</keyword>
<evidence type="ECO:0008006" key="3">
    <source>
        <dbReference type="Google" id="ProtNLM"/>
    </source>
</evidence>
<dbReference type="InterPro" id="IPR002110">
    <property type="entry name" value="Ankyrin_rpt"/>
</dbReference>